<dbReference type="InterPro" id="IPR057444">
    <property type="entry name" value="Znf-CCCH_AtC3H23-like"/>
</dbReference>
<dbReference type="PANTHER" id="PTHR14493:SF50">
    <property type="entry name" value="RING FINGER PROTEIN UNKEMPT"/>
    <property type="match status" value="1"/>
</dbReference>
<feature type="compositionally biased region" description="Gly residues" evidence="7">
    <location>
        <begin position="175"/>
        <end position="194"/>
    </location>
</feature>
<dbReference type="PANTHER" id="PTHR14493">
    <property type="entry name" value="UNKEMPT FAMILY MEMBER"/>
    <property type="match status" value="1"/>
</dbReference>
<evidence type="ECO:0000313" key="9">
    <source>
        <dbReference type="EMBL" id="GBF98930.1"/>
    </source>
</evidence>
<sequence length="590" mass="57815">MEGQPAAGPLGAASGNMGGAAAAAAAAPVMSLSDLSGPACGRTTRLDKSDAVTSDFWMYKFKIDMCPRRDPHDWEQCLYAHRGEKARRRHPSKYRPVQCPEARAKTLCPRGDECPCTHNLFEYWLHPDRFRTCICEQGPNCNRPICFFAHAEDERRPLPEGSSDPATLPGAQPSGRGGGGGGNGGYHGGGGGGGRHNRPGATAMVVSASGVAYPSQGLQVAGMQGGGMVLQQGGAGMQHLGWHGAGGAVMLQGPGGGGGGGGGGMAVLSTSPALSATSGVSYGSLSALRSHTPSPGLLPQGSGPLMWGDSGLMAQHGHPGAVLMAGGGAPGGEEGDAILSFSLWDGATGAPTAAGVAAAAAAAAAQQEHNAHAAAAAAAAVQQQQQRQLEVLQAQQQQQQQQQLAQLQQLQQQAAAAAGRASPGNLFSGFESWSPMHSPLASPHGGRSGAGVAQPQPGAGGGRGLVLGHAGAGPSLAIAAPRATASPRQGGAPQDPAAAAVAAVAAAATAGGAAQAPALRAGSSVDALAADLSTLLSASGLRALSAKLAALADEAEGRPAGAAAAGAAAAPPAQQALDAAAAGPGNGAPA</sequence>
<keyword evidence="3 5" id="KW-0862">Zinc</keyword>
<keyword evidence="2 5" id="KW-0863">Zinc-finger</keyword>
<feature type="domain" description="C3H1-type" evidence="8">
    <location>
        <begin position="93"/>
        <end position="121"/>
    </location>
</feature>
<dbReference type="PROSITE" id="PS50103">
    <property type="entry name" value="ZF_C3H1"/>
    <property type="match status" value="1"/>
</dbReference>
<keyword evidence="6" id="KW-0175">Coiled coil</keyword>
<evidence type="ECO:0000256" key="7">
    <source>
        <dbReference type="SAM" id="MobiDB-lite"/>
    </source>
</evidence>
<keyword evidence="4" id="KW-0238">DNA-binding</keyword>
<dbReference type="Proteomes" id="UP000247498">
    <property type="component" value="Unassembled WGS sequence"/>
</dbReference>
<feature type="coiled-coil region" evidence="6">
    <location>
        <begin position="382"/>
        <end position="420"/>
    </location>
</feature>
<feature type="zinc finger region" description="C3H1-type" evidence="5">
    <location>
        <begin position="93"/>
        <end position="121"/>
    </location>
</feature>
<dbReference type="EMBL" id="BDRX01000139">
    <property type="protein sequence ID" value="GBF98930.1"/>
    <property type="molecule type" value="Genomic_DNA"/>
</dbReference>
<dbReference type="InterPro" id="IPR000571">
    <property type="entry name" value="Znf_CCCH"/>
</dbReference>
<proteinExistence type="predicted"/>
<dbReference type="Pfam" id="PF25512">
    <property type="entry name" value="zf-CCCH_AtC3H23"/>
    <property type="match status" value="1"/>
</dbReference>
<dbReference type="OrthoDB" id="531956at2759"/>
<evidence type="ECO:0000313" key="10">
    <source>
        <dbReference type="Proteomes" id="UP000247498"/>
    </source>
</evidence>
<evidence type="ECO:0000256" key="4">
    <source>
        <dbReference type="ARBA" id="ARBA00023125"/>
    </source>
</evidence>
<evidence type="ECO:0000256" key="3">
    <source>
        <dbReference type="ARBA" id="ARBA00022833"/>
    </source>
</evidence>
<dbReference type="GO" id="GO:0003677">
    <property type="term" value="F:DNA binding"/>
    <property type="evidence" value="ECO:0007669"/>
    <property type="project" value="UniProtKB-KW"/>
</dbReference>
<evidence type="ECO:0000259" key="8">
    <source>
        <dbReference type="PROSITE" id="PS50103"/>
    </source>
</evidence>
<feature type="region of interest" description="Disordered" evidence="7">
    <location>
        <begin position="426"/>
        <end position="466"/>
    </location>
</feature>
<keyword evidence="10" id="KW-1185">Reference proteome</keyword>
<reference evidence="9 10" key="1">
    <citation type="journal article" date="2018" name="Sci. Rep.">
        <title>Raphidocelis subcapitata (=Pseudokirchneriella subcapitata) provides an insight into genome evolution and environmental adaptations in the Sphaeropleales.</title>
        <authorList>
            <person name="Suzuki S."/>
            <person name="Yamaguchi H."/>
            <person name="Nakajima N."/>
            <person name="Kawachi M."/>
        </authorList>
    </citation>
    <scope>NUCLEOTIDE SEQUENCE [LARGE SCALE GENOMIC DNA]</scope>
    <source>
        <strain evidence="9 10">NIES-35</strain>
    </source>
</reference>
<accession>A0A2V0PM34</accession>
<organism evidence="9 10">
    <name type="scientific">Raphidocelis subcapitata</name>
    <dbReference type="NCBI Taxonomy" id="307507"/>
    <lineage>
        <taxon>Eukaryota</taxon>
        <taxon>Viridiplantae</taxon>
        <taxon>Chlorophyta</taxon>
        <taxon>core chlorophytes</taxon>
        <taxon>Chlorophyceae</taxon>
        <taxon>CS clade</taxon>
        <taxon>Sphaeropleales</taxon>
        <taxon>Selenastraceae</taxon>
        <taxon>Raphidocelis</taxon>
    </lineage>
</organism>
<name>A0A2V0PM34_9CHLO</name>
<keyword evidence="1 5" id="KW-0479">Metal-binding</keyword>
<protein>
    <recommendedName>
        <fullName evidence="8">C3H1-type domain-containing protein</fullName>
    </recommendedName>
</protein>
<feature type="region of interest" description="Disordered" evidence="7">
    <location>
        <begin position="155"/>
        <end position="201"/>
    </location>
</feature>
<evidence type="ECO:0000256" key="6">
    <source>
        <dbReference type="SAM" id="Coils"/>
    </source>
</evidence>
<evidence type="ECO:0000256" key="5">
    <source>
        <dbReference type="PROSITE-ProRule" id="PRU00723"/>
    </source>
</evidence>
<dbReference type="InParanoid" id="A0A2V0PM34"/>
<dbReference type="InterPro" id="IPR045234">
    <property type="entry name" value="Unkempt-like"/>
</dbReference>
<feature type="region of interest" description="Disordered" evidence="7">
    <location>
        <begin position="560"/>
        <end position="590"/>
    </location>
</feature>
<evidence type="ECO:0000256" key="2">
    <source>
        <dbReference type="ARBA" id="ARBA00022771"/>
    </source>
</evidence>
<gene>
    <name evidence="9" type="ORF">Rsub_11722</name>
</gene>
<evidence type="ECO:0000256" key="1">
    <source>
        <dbReference type="ARBA" id="ARBA00022723"/>
    </source>
</evidence>
<dbReference type="GO" id="GO:0008270">
    <property type="term" value="F:zinc ion binding"/>
    <property type="evidence" value="ECO:0007669"/>
    <property type="project" value="UniProtKB-KW"/>
</dbReference>
<comment type="caution">
    <text evidence="9">The sequence shown here is derived from an EMBL/GenBank/DDBJ whole genome shotgun (WGS) entry which is preliminary data.</text>
</comment>
<dbReference type="AlphaFoldDB" id="A0A2V0PM34"/>